<keyword evidence="3" id="KW-0378">Hydrolase</keyword>
<evidence type="ECO:0000313" key="3">
    <source>
        <dbReference type="EMBL" id="MDR9900524.1"/>
    </source>
</evidence>
<proteinExistence type="predicted"/>
<accession>A0AAP5IFV6</accession>
<dbReference type="RefSeq" id="WP_310834467.1">
    <property type="nucleotide sequence ID" value="NZ_CAWQFN010000256.1"/>
</dbReference>
<reference evidence="4" key="1">
    <citation type="journal article" date="2021" name="Science">
        <title>Hunting the eagle killer: A cyanobacterial neurotoxin causes vacuolar myelinopathy.</title>
        <authorList>
            <person name="Breinlinger S."/>
            <person name="Phillips T.J."/>
            <person name="Haram B.N."/>
            <person name="Mares J."/>
            <person name="Martinez Yerena J.A."/>
            <person name="Hrouzek P."/>
            <person name="Sobotka R."/>
            <person name="Henderson W.M."/>
            <person name="Schmieder P."/>
            <person name="Williams S.M."/>
            <person name="Lauderdale J.D."/>
            <person name="Wilde H.D."/>
            <person name="Gerrin W."/>
            <person name="Kust A."/>
            <person name="Washington J.W."/>
            <person name="Wagner C."/>
            <person name="Geier B."/>
            <person name="Liebeke M."/>
            <person name="Enke H."/>
            <person name="Niedermeyer T.H.J."/>
            <person name="Wilde S.B."/>
        </authorList>
    </citation>
    <scope>NUCLEOTIDE SEQUENCE [LARGE SCALE GENOMIC DNA]</scope>
    <source>
        <strain evidence="4">Thurmond2011</strain>
    </source>
</reference>
<dbReference type="PANTHER" id="PTHR13966">
    <property type="entry name" value="ENDONUCLEASE RELATED"/>
    <property type="match status" value="1"/>
</dbReference>
<dbReference type="AlphaFoldDB" id="A0AAP5IFV6"/>
<keyword evidence="1" id="KW-0479">Metal-binding</keyword>
<keyword evidence="4" id="KW-1185">Reference proteome</keyword>
<feature type="binding site" evidence="1">
    <location>
        <position position="8"/>
    </location>
    <ligand>
        <name>Mg(2+)</name>
        <dbReference type="ChEBI" id="CHEBI:18420"/>
        <note>catalytic</note>
    </ligand>
</feature>
<dbReference type="GO" id="GO:0046872">
    <property type="term" value="F:metal ion binding"/>
    <property type="evidence" value="ECO:0007669"/>
    <property type="project" value="UniProtKB-KW"/>
</dbReference>
<dbReference type="GO" id="GO:0016787">
    <property type="term" value="F:hydrolase activity"/>
    <property type="evidence" value="ECO:0007669"/>
    <property type="project" value="InterPro"/>
</dbReference>
<dbReference type="GO" id="GO:0004519">
    <property type="term" value="F:endonuclease activity"/>
    <property type="evidence" value="ECO:0007669"/>
    <property type="project" value="UniProtKB-KW"/>
</dbReference>
<dbReference type="Proteomes" id="UP000667802">
    <property type="component" value="Unassembled WGS sequence"/>
</dbReference>
<comment type="caution">
    <text evidence="3">The sequence shown here is derived from an EMBL/GenBank/DDBJ whole genome shotgun (WGS) entry which is preliminary data.</text>
</comment>
<dbReference type="EMBL" id="JAALHA020000035">
    <property type="protein sequence ID" value="MDR9900524.1"/>
    <property type="molecule type" value="Genomic_DNA"/>
</dbReference>
<dbReference type="GO" id="GO:0003676">
    <property type="term" value="F:nucleic acid binding"/>
    <property type="evidence" value="ECO:0007669"/>
    <property type="project" value="InterPro"/>
</dbReference>
<evidence type="ECO:0000313" key="4">
    <source>
        <dbReference type="Proteomes" id="UP000667802"/>
    </source>
</evidence>
<feature type="domain" description="DNA/RNA non-specific endonuclease/pyrophosphatase/phosphodiesterase" evidence="2">
    <location>
        <begin position="1"/>
        <end position="110"/>
    </location>
</feature>
<dbReference type="InterPro" id="IPR040255">
    <property type="entry name" value="Non-specific_endonuclease"/>
</dbReference>
<dbReference type="InterPro" id="IPR044925">
    <property type="entry name" value="His-Me_finger_sf"/>
</dbReference>
<dbReference type="Pfam" id="PF01223">
    <property type="entry name" value="Endonuclease_NS"/>
    <property type="match status" value="1"/>
</dbReference>
<name>A0AAP5IFV6_9CYAN</name>
<organism evidence="3 4">
    <name type="scientific">Aetokthonos hydrillicola Thurmond2011</name>
    <dbReference type="NCBI Taxonomy" id="2712845"/>
    <lineage>
        <taxon>Bacteria</taxon>
        <taxon>Bacillati</taxon>
        <taxon>Cyanobacteriota</taxon>
        <taxon>Cyanophyceae</taxon>
        <taxon>Nostocales</taxon>
        <taxon>Hapalosiphonaceae</taxon>
        <taxon>Aetokthonos</taxon>
    </lineage>
</organism>
<dbReference type="InterPro" id="IPR044929">
    <property type="entry name" value="DNA/RNA_non-sp_Endonuclease_sf"/>
</dbReference>
<dbReference type="InterPro" id="IPR001604">
    <property type="entry name" value="Endo_G_ENPP1-like_dom"/>
</dbReference>
<dbReference type="SUPFAM" id="SSF54060">
    <property type="entry name" value="His-Me finger endonucleases"/>
    <property type="match status" value="1"/>
</dbReference>
<gene>
    <name evidence="3" type="ORF">G7B40_039165</name>
</gene>
<protein>
    <submittedName>
        <fullName evidence="3">DNA/RNA non-specific endonuclease</fullName>
    </submittedName>
</protein>
<evidence type="ECO:0000256" key="1">
    <source>
        <dbReference type="PIRSR" id="PIRSR640255-2"/>
    </source>
</evidence>
<dbReference type="PANTHER" id="PTHR13966:SF5">
    <property type="entry name" value="ENDONUCLEASE G, MITOCHONDRIAL"/>
    <property type="match status" value="1"/>
</dbReference>
<keyword evidence="3" id="KW-0255">Endonuclease</keyword>
<evidence type="ECO:0000259" key="2">
    <source>
        <dbReference type="Pfam" id="PF01223"/>
    </source>
</evidence>
<dbReference type="Gene3D" id="3.40.570.10">
    <property type="entry name" value="Extracellular Endonuclease, subunit A"/>
    <property type="match status" value="1"/>
</dbReference>
<sequence length="123" mass="13881">MPQTPDNNRHTWEGLEVYCRQLARQGKELYIIAGTYGSQGTLKGQVTIPQSTWKVVVVLDRPGAVTENTRVIAVNVPNQQNINYDWKAYKVSLGTLEGLTGYHFLSNVPTFVRDTIEKKIDTE</sequence>
<keyword evidence="3" id="KW-0540">Nuclease</keyword>